<dbReference type="Proteomes" id="UP000824031">
    <property type="component" value="Unassembled WGS sequence"/>
</dbReference>
<organism evidence="1 2">
    <name type="scientific">Candidatus Gemmiger excrementavium</name>
    <dbReference type="NCBI Taxonomy" id="2838608"/>
    <lineage>
        <taxon>Bacteria</taxon>
        <taxon>Bacillati</taxon>
        <taxon>Bacillota</taxon>
        <taxon>Clostridia</taxon>
        <taxon>Eubacteriales</taxon>
        <taxon>Gemmiger</taxon>
    </lineage>
</organism>
<reference evidence="1" key="1">
    <citation type="journal article" date="2021" name="PeerJ">
        <title>Extensive microbial diversity within the chicken gut microbiome revealed by metagenomics and culture.</title>
        <authorList>
            <person name="Gilroy R."/>
            <person name="Ravi A."/>
            <person name="Getino M."/>
            <person name="Pursley I."/>
            <person name="Horton D.L."/>
            <person name="Alikhan N.F."/>
            <person name="Baker D."/>
            <person name="Gharbi K."/>
            <person name="Hall N."/>
            <person name="Watson M."/>
            <person name="Adriaenssens E.M."/>
            <person name="Foster-Nyarko E."/>
            <person name="Jarju S."/>
            <person name="Secka A."/>
            <person name="Antonio M."/>
            <person name="Oren A."/>
            <person name="Chaudhuri R.R."/>
            <person name="La Ragione R."/>
            <person name="Hildebrand F."/>
            <person name="Pallen M.J."/>
        </authorList>
    </citation>
    <scope>NUCLEOTIDE SEQUENCE</scope>
    <source>
        <strain evidence="1">3436</strain>
    </source>
</reference>
<comment type="caution">
    <text evidence="1">The sequence shown here is derived from an EMBL/GenBank/DDBJ whole genome shotgun (WGS) entry which is preliminary data.</text>
</comment>
<accession>A0A9D2JGX5</accession>
<reference evidence="1" key="2">
    <citation type="submission" date="2021-04" db="EMBL/GenBank/DDBJ databases">
        <authorList>
            <person name="Gilroy R."/>
        </authorList>
    </citation>
    <scope>NUCLEOTIDE SEQUENCE</scope>
    <source>
        <strain evidence="1">3436</strain>
    </source>
</reference>
<dbReference type="Pfam" id="PF19842">
    <property type="entry name" value="YqeC"/>
    <property type="match status" value="1"/>
</dbReference>
<dbReference type="InterPro" id="IPR017587">
    <property type="entry name" value="YqeC"/>
</dbReference>
<dbReference type="NCBIfam" id="TIGR03172">
    <property type="entry name" value="selenium cofactor biosynthesis protein YqeC"/>
    <property type="match status" value="1"/>
</dbReference>
<dbReference type="EMBL" id="DXBO01000150">
    <property type="protein sequence ID" value="HIZ49148.1"/>
    <property type="molecule type" value="Genomic_DNA"/>
</dbReference>
<evidence type="ECO:0000313" key="2">
    <source>
        <dbReference type="Proteomes" id="UP000824031"/>
    </source>
</evidence>
<dbReference type="AlphaFoldDB" id="A0A9D2JGX5"/>
<name>A0A9D2JGX5_9FIRM</name>
<evidence type="ECO:0000313" key="1">
    <source>
        <dbReference type="EMBL" id="HIZ49148.1"/>
    </source>
</evidence>
<proteinExistence type="predicted"/>
<sequence>MKACIAVIGAGGKTTAVRSLAHRLSGFSVLWTTTTHIYPAAPGDCRLLLRAPAPDALAAALAVPGVVCAGTPAGKKMTALSPAAWTAACKAADYIVCEADGAHRLPLKLHRTDEPVLPAETTHVLIVLGLSALGRPVGEVVHRYALHPAWAANPAAPVGVAELCLCAEEAAARCGVPKENIRLLFNQADDERRMNAGRQAAGALSRQGFACRVGALQKDDAFLAPWVLGE</sequence>
<gene>
    <name evidence="1" type="primary">yqeC</name>
    <name evidence="1" type="ORF">H9810_10535</name>
</gene>
<protein>
    <submittedName>
        <fullName evidence="1">Selenium-dependent hydroxylase accessory protein YqeC</fullName>
    </submittedName>
</protein>